<keyword evidence="4" id="KW-1133">Transmembrane helix</keyword>
<dbReference type="PROSITE" id="PS00678">
    <property type="entry name" value="WD_REPEATS_1"/>
    <property type="match status" value="2"/>
</dbReference>
<feature type="repeat" description="WD" evidence="3">
    <location>
        <begin position="885"/>
        <end position="917"/>
    </location>
</feature>
<dbReference type="Gene3D" id="3.40.50.300">
    <property type="entry name" value="P-loop containing nucleotide triphosphate hydrolases"/>
    <property type="match status" value="1"/>
</dbReference>
<keyword evidence="7" id="KW-1185">Reference proteome</keyword>
<dbReference type="Pfam" id="PF00400">
    <property type="entry name" value="WD40"/>
    <property type="match status" value="7"/>
</dbReference>
<dbReference type="SMART" id="SM00320">
    <property type="entry name" value="WD40"/>
    <property type="match status" value="8"/>
</dbReference>
<dbReference type="PANTHER" id="PTHR19879">
    <property type="entry name" value="TRANSCRIPTION INITIATION FACTOR TFIID"/>
    <property type="match status" value="1"/>
</dbReference>
<dbReference type="Proteomes" id="UP001595816">
    <property type="component" value="Unassembled WGS sequence"/>
</dbReference>
<dbReference type="RefSeq" id="WP_253753135.1">
    <property type="nucleotide sequence ID" value="NZ_JAMZDZ010000001.1"/>
</dbReference>
<dbReference type="PROSITE" id="PS50294">
    <property type="entry name" value="WD_REPEATS_REGION"/>
    <property type="match status" value="5"/>
</dbReference>
<dbReference type="InterPro" id="IPR036322">
    <property type="entry name" value="WD40_repeat_dom_sf"/>
</dbReference>
<evidence type="ECO:0000313" key="6">
    <source>
        <dbReference type="EMBL" id="MFC4132491.1"/>
    </source>
</evidence>
<feature type="repeat" description="WD" evidence="3">
    <location>
        <begin position="761"/>
        <end position="802"/>
    </location>
</feature>
<proteinExistence type="predicted"/>
<sequence>MMRAAGHWLIQRAFPLTASVVIGVAAVLWLPIWLDLVGLMIPGRGVRLVLDWVSDLGPIGLAAAVFAETDRWRRSYARRQAMALQPGTQSTVERPDELEAIVAGLVGPAPAGKAATTVGLTTGVHGAGGFGKTTLARMVCADPRIRSRFGEHVTWVTLGRDVAGSGDLAAKVNEVIAQVGPPDVVAASSDAGEAGRQLASVLSQGPPRLLVIDDVWRLRQLEPFLLGAKHCVRLVTTRNQELMVGRGLSVKVDQMTDAQARRLLVGGLTAPLGGPVEDALLAATGRWALLLSLVNRILASAEQTGVRDLSAYASELCARIESRGPAAVDAVGDGARGLDVSDSRQRAEAVQATVTASTELLEPDELARLRELTIFAEDEAIPLDLIGRLWAVGAGLAEMDTRALCRRLAGLGLITLDADDGGRVGMHDVLRDYLRQSMASDELARLHGRLLEIVSAELARIDGEPAWWQLDHQHRYLWDHVVEHVRGASGPAAAEKVATDLRWATARLLRSGAEAPQADLVTAGTPRALRMREVWGHNAHLLAPTKPPASVSDVLLAILAADPDWADQAATLQVGGADRPRLRLRDPFPPAPPGLRFALTGPGTIVYALGIAPDGTWLAAARNRVVRVWDAATGLERAALTNEEHFVTPMQIGPDGRWIAAAYADGSARVWDVASGQPIAVFTGHAARIRDLAVDLGGRWVATCDVDDVLRAWDPLTGRVLLRGTGVTALAALPDGRLAFGRTNGEVRLSAIPTPWQQPALRGHTGGVDQLTVAPDGTWLASVGGDETVRVWDLATATERARITGWESTVRASPDSRTLLLGASLDGGLRSFDALTGEQIRSFPGHRGAVYCITFAPDGSWFVSAGDDGSLRLWASESGRPLGVLRGHSRWVGDVAVGPDGSWLASSSVDGTVRVWDRAAVEPPETEPVYAIASAALSPDGRTAMMGTHFVDAVTVHDTTDLGQSQRDLGRPDALAISGDGRLAVYTKWNKPGLWLATWDGVGYGEPELLDDTAEDGRACFADDHRLALLVDKTSRLRVWDCETRQLVFERPDVAAAAFFPGRRAVFLAATDRTSMAVGLDGTVIGEYGPYAYESTAVAVAPVTEIVAAGDGAGWVWLDLTRAEGRGHLEGFDEAIVAMAFDPAGMLLLAGGRYGLVAVWDVRGRQPLAAFRFADAVLAVSWNADGIVVVTYGGLHRLDFLGTVDPGFANTSTTEPREAGQD</sequence>
<accession>A0ABV8LNC6</accession>
<dbReference type="EMBL" id="JBHSAY010000009">
    <property type="protein sequence ID" value="MFC4132491.1"/>
    <property type="molecule type" value="Genomic_DNA"/>
</dbReference>
<name>A0ABV8LNC6_9ACTN</name>
<feature type="domain" description="NB-ARC" evidence="5">
    <location>
        <begin position="122"/>
        <end position="242"/>
    </location>
</feature>
<keyword evidence="1 3" id="KW-0853">WD repeat</keyword>
<feature type="repeat" description="WD" evidence="3">
    <location>
        <begin position="682"/>
        <end position="723"/>
    </location>
</feature>
<dbReference type="InterPro" id="IPR002182">
    <property type="entry name" value="NB-ARC"/>
</dbReference>
<gene>
    <name evidence="6" type="ORF">ACFOZ4_17925</name>
</gene>
<dbReference type="PRINTS" id="PR00320">
    <property type="entry name" value="GPROTEINBRPT"/>
</dbReference>
<dbReference type="InterPro" id="IPR027417">
    <property type="entry name" value="P-loop_NTPase"/>
</dbReference>
<organism evidence="6 7">
    <name type="scientific">Hamadaea flava</name>
    <dbReference type="NCBI Taxonomy" id="1742688"/>
    <lineage>
        <taxon>Bacteria</taxon>
        <taxon>Bacillati</taxon>
        <taxon>Actinomycetota</taxon>
        <taxon>Actinomycetes</taxon>
        <taxon>Micromonosporales</taxon>
        <taxon>Micromonosporaceae</taxon>
        <taxon>Hamadaea</taxon>
    </lineage>
</organism>
<evidence type="ECO:0000256" key="3">
    <source>
        <dbReference type="PROSITE-ProRule" id="PRU00221"/>
    </source>
</evidence>
<dbReference type="SUPFAM" id="SSF69322">
    <property type="entry name" value="Tricorn protease domain 2"/>
    <property type="match status" value="1"/>
</dbReference>
<evidence type="ECO:0000256" key="1">
    <source>
        <dbReference type="ARBA" id="ARBA00022574"/>
    </source>
</evidence>
<keyword evidence="2" id="KW-0677">Repeat</keyword>
<dbReference type="InterPro" id="IPR036388">
    <property type="entry name" value="WH-like_DNA-bd_sf"/>
</dbReference>
<dbReference type="Gene3D" id="1.10.10.10">
    <property type="entry name" value="Winged helix-like DNA-binding domain superfamily/Winged helix DNA-binding domain"/>
    <property type="match status" value="1"/>
</dbReference>
<reference evidence="7" key="1">
    <citation type="journal article" date="2019" name="Int. J. Syst. Evol. Microbiol.">
        <title>The Global Catalogue of Microorganisms (GCM) 10K type strain sequencing project: providing services to taxonomists for standard genome sequencing and annotation.</title>
        <authorList>
            <consortium name="The Broad Institute Genomics Platform"/>
            <consortium name="The Broad Institute Genome Sequencing Center for Infectious Disease"/>
            <person name="Wu L."/>
            <person name="Ma J."/>
        </authorList>
    </citation>
    <scope>NUCLEOTIDE SEQUENCE [LARGE SCALE GENOMIC DNA]</scope>
    <source>
        <strain evidence="7">CGMCC 4.7289</strain>
    </source>
</reference>
<dbReference type="Pfam" id="PF00931">
    <property type="entry name" value="NB-ARC"/>
    <property type="match status" value="1"/>
</dbReference>
<dbReference type="CDD" id="cd00200">
    <property type="entry name" value="WD40"/>
    <property type="match status" value="1"/>
</dbReference>
<dbReference type="InterPro" id="IPR019775">
    <property type="entry name" value="WD40_repeat_CS"/>
</dbReference>
<feature type="transmembrane region" description="Helical" evidence="4">
    <location>
        <begin position="12"/>
        <end position="34"/>
    </location>
</feature>
<dbReference type="InterPro" id="IPR001680">
    <property type="entry name" value="WD40_rpt"/>
</dbReference>
<comment type="caution">
    <text evidence="6">The sequence shown here is derived from an EMBL/GenBank/DDBJ whole genome shotgun (WGS) entry which is preliminary data.</text>
</comment>
<dbReference type="PANTHER" id="PTHR19879:SF9">
    <property type="entry name" value="TRANSCRIPTION INITIATION FACTOR TFIID SUBUNIT 5"/>
    <property type="match status" value="1"/>
</dbReference>
<dbReference type="InterPro" id="IPR020472">
    <property type="entry name" value="WD40_PAC1"/>
</dbReference>
<keyword evidence="4" id="KW-0812">Transmembrane</keyword>
<dbReference type="Gene3D" id="2.130.10.10">
    <property type="entry name" value="YVTN repeat-like/Quinoprotein amine dehydrogenase"/>
    <property type="match status" value="3"/>
</dbReference>
<evidence type="ECO:0000259" key="5">
    <source>
        <dbReference type="Pfam" id="PF00931"/>
    </source>
</evidence>
<feature type="repeat" description="WD" evidence="3">
    <location>
        <begin position="640"/>
        <end position="681"/>
    </location>
</feature>
<protein>
    <submittedName>
        <fullName evidence="6">NB-ARC domain-containing protein</fullName>
    </submittedName>
</protein>
<feature type="repeat" description="WD" evidence="3">
    <location>
        <begin position="1129"/>
        <end position="1170"/>
    </location>
</feature>
<evidence type="ECO:0000256" key="4">
    <source>
        <dbReference type="SAM" id="Phobius"/>
    </source>
</evidence>
<dbReference type="PROSITE" id="PS50082">
    <property type="entry name" value="WD_REPEATS_2"/>
    <property type="match status" value="6"/>
</dbReference>
<evidence type="ECO:0000313" key="7">
    <source>
        <dbReference type="Proteomes" id="UP001595816"/>
    </source>
</evidence>
<dbReference type="SUPFAM" id="SSF50978">
    <property type="entry name" value="WD40 repeat-like"/>
    <property type="match status" value="1"/>
</dbReference>
<feature type="repeat" description="WD" evidence="3">
    <location>
        <begin position="843"/>
        <end position="884"/>
    </location>
</feature>
<dbReference type="SUPFAM" id="SSF52540">
    <property type="entry name" value="P-loop containing nucleoside triphosphate hydrolases"/>
    <property type="match status" value="1"/>
</dbReference>
<keyword evidence="4" id="KW-0472">Membrane</keyword>
<dbReference type="InterPro" id="IPR015943">
    <property type="entry name" value="WD40/YVTN_repeat-like_dom_sf"/>
</dbReference>
<evidence type="ECO:0000256" key="2">
    <source>
        <dbReference type="ARBA" id="ARBA00022737"/>
    </source>
</evidence>